<dbReference type="STRING" id="1191523.MROS_2593"/>
<dbReference type="PROSITE" id="PS00922">
    <property type="entry name" value="TRANSGLYCOSYLASE"/>
    <property type="match status" value="1"/>
</dbReference>
<dbReference type="InterPro" id="IPR018392">
    <property type="entry name" value="LysM"/>
</dbReference>
<dbReference type="Gene3D" id="1.10.530.10">
    <property type="match status" value="1"/>
</dbReference>
<feature type="domain" description="HTH cro/C1-type" evidence="2">
    <location>
        <begin position="815"/>
        <end position="831"/>
    </location>
</feature>
<dbReference type="AlphaFoldDB" id="I7A3M9"/>
<evidence type="ECO:0000313" key="4">
    <source>
        <dbReference type="EMBL" id="AFN75823.1"/>
    </source>
</evidence>
<gene>
    <name evidence="4" type="ordered locus">MROS_2593</name>
</gene>
<feature type="domain" description="LysM" evidence="3">
    <location>
        <begin position="873"/>
        <end position="916"/>
    </location>
</feature>
<keyword evidence="5" id="KW-1185">Reference proteome</keyword>
<dbReference type="PATRIC" id="fig|1191523.3.peg.2728"/>
<dbReference type="SUPFAM" id="SSF53955">
    <property type="entry name" value="Lysozyme-like"/>
    <property type="match status" value="1"/>
</dbReference>
<proteinExistence type="inferred from homology"/>
<feature type="domain" description="LysM" evidence="3">
    <location>
        <begin position="620"/>
        <end position="663"/>
    </location>
</feature>
<dbReference type="CDD" id="cd00118">
    <property type="entry name" value="LysM"/>
    <property type="match status" value="7"/>
</dbReference>
<accession>I7A3M9</accession>
<dbReference type="PROSITE" id="PS50943">
    <property type="entry name" value="HTH_CROC1"/>
    <property type="match status" value="1"/>
</dbReference>
<protein>
    <submittedName>
        <fullName evidence="4">Membrane-bound lytic murein transglycosylase D</fullName>
    </submittedName>
</protein>
<evidence type="ECO:0000256" key="1">
    <source>
        <dbReference type="ARBA" id="ARBA00007734"/>
    </source>
</evidence>
<reference evidence="4 5" key="1">
    <citation type="journal article" date="2013" name="PLoS ONE">
        <title>Genomic analysis of Melioribacter roseus, facultatively anaerobic organotrophic bacterium representing a novel deep lineage within Bacteriodetes/Chlorobi group.</title>
        <authorList>
            <person name="Kadnikov V.V."/>
            <person name="Mardanov A.V."/>
            <person name="Podosokorskaya O.A."/>
            <person name="Gavrilov S.N."/>
            <person name="Kublanov I.V."/>
            <person name="Beletsky A.V."/>
            <person name="Bonch-Osmolovskaya E.A."/>
            <person name="Ravin N.V."/>
        </authorList>
    </citation>
    <scope>NUCLEOTIDE SEQUENCE [LARGE SCALE GENOMIC DNA]</scope>
    <source>
        <strain evidence="5">JCM 17771 / P3M-2</strain>
    </source>
</reference>
<dbReference type="PANTHER" id="PTHR33734:SF22">
    <property type="entry name" value="MEMBRANE-BOUND LYTIC MUREIN TRANSGLYCOSYLASE D"/>
    <property type="match status" value="1"/>
</dbReference>
<evidence type="ECO:0000313" key="5">
    <source>
        <dbReference type="Proteomes" id="UP000009011"/>
    </source>
</evidence>
<feature type="domain" description="LysM" evidence="3">
    <location>
        <begin position="683"/>
        <end position="726"/>
    </location>
</feature>
<feature type="domain" description="LysM" evidence="3">
    <location>
        <begin position="428"/>
        <end position="472"/>
    </location>
</feature>
<dbReference type="InterPro" id="IPR001387">
    <property type="entry name" value="Cro/C1-type_HTH"/>
</dbReference>
<sequence>MEFSVKYKILILSVLSLFIINACGTLDFLSQKSEKAPPDTTKVLTVRSITSEMLENARQDYLTALYKQKLGFKSEAINYYESALSIINKLSYYPNIEENGAYVELENAIVEDYRSYVESLDELPEDASISALDEWMNKSIPGLPALEDSVEVNDDDHTVTVVVGEFPLEINRNVEQYIEYFTGKGRKYMELWLSRSGKYFPMMAKIFAEEQVPQQLIFLSMIESGLNPTARSWARAVGLWQFMKGTARLYDLKINYHIDERRDPEKATRAAARHLRDLYYSLGDWYSAIASYNSGEGRVRRAMRLSGSNNFWEMRRYLPRETRNYVPQYIAATLIASQPEKFGFNNIQYEKPIDYKIYRIEEAVDLNVLAKCAGVSVEFLRELNPELIQNITPPKYDGGYPLKVPAQSYEAFVTNLKNIPDDAKVQYTVHTVKSGESLWQIASKYNVSISQLASYNNISPRSKLSVGTELKIPVSSINVDDIPINTDILPAVDELVASADENPTYKLELTNPDLDDKFTQIYDSLYSADSLEYIVPEGKVAVNYTVKSNDNLVDIAELFDVRVSDLRNWNNIPYTRRVRVGQQLKIYVPEEQTEYYSKIDSLSGAEKNQLLLANIGSTVIEHRVRRGETLSTIAARYGVRVSQLKDWNNLRSDRIYQGRKLIVYPGYAQQTASSQNLDNKRADKYRVRRGDTLSEIAKKFGVSVAQLKRWNNLKSDRIRYGQVLTLKGTDNVYSYGDNTAKRNSNLVEYTVKKGDTISEIADKFGVRVSNIKEWNNLRNNLIRVGQNLKIYQKNENLPNDNKSSNSEYYVVKRGDSLIEIADKFNVTVDDLKNWNRLNSNKIFVGQKLTVKNGVENNSDNKYIAKQNNESKVTIHRVKQGESLWTIARIYKVLVADIINWNNLQSDKIKVGQKLKIIN</sequence>
<dbReference type="GO" id="GO:0008932">
    <property type="term" value="F:lytic endotransglycosylase activity"/>
    <property type="evidence" value="ECO:0007669"/>
    <property type="project" value="TreeGrafter"/>
</dbReference>
<dbReference type="InterPro" id="IPR008258">
    <property type="entry name" value="Transglycosylase_SLT_dom_1"/>
</dbReference>
<dbReference type="Pfam" id="PF01464">
    <property type="entry name" value="SLT"/>
    <property type="match status" value="1"/>
</dbReference>
<dbReference type="CDD" id="cd16894">
    <property type="entry name" value="MltD-like"/>
    <property type="match status" value="1"/>
</dbReference>
<dbReference type="Gene3D" id="3.10.350.10">
    <property type="entry name" value="LysM domain"/>
    <property type="match status" value="7"/>
</dbReference>
<evidence type="ECO:0000259" key="3">
    <source>
        <dbReference type="PROSITE" id="PS51782"/>
    </source>
</evidence>
<feature type="domain" description="LysM" evidence="3">
    <location>
        <begin position="747"/>
        <end position="790"/>
    </location>
</feature>
<dbReference type="Pfam" id="PF01476">
    <property type="entry name" value="LysM"/>
    <property type="match status" value="7"/>
</dbReference>
<dbReference type="InterPro" id="IPR036779">
    <property type="entry name" value="LysM_dom_sf"/>
</dbReference>
<comment type="similarity">
    <text evidence="1">Belongs to the transglycosylase Slt family.</text>
</comment>
<dbReference type="PROSITE" id="PS51782">
    <property type="entry name" value="LYSM"/>
    <property type="match status" value="7"/>
</dbReference>
<dbReference type="eggNOG" id="COG0741">
    <property type="taxonomic scope" value="Bacteria"/>
</dbReference>
<dbReference type="SMART" id="SM00257">
    <property type="entry name" value="LysM"/>
    <property type="match status" value="7"/>
</dbReference>
<dbReference type="EMBL" id="CP003557">
    <property type="protein sequence ID" value="AFN75823.1"/>
    <property type="molecule type" value="Genomic_DNA"/>
</dbReference>
<dbReference type="OrthoDB" id="9815002at2"/>
<dbReference type="HOGENOM" id="CLU_009520_1_3_10"/>
<dbReference type="GO" id="GO:0016020">
    <property type="term" value="C:membrane"/>
    <property type="evidence" value="ECO:0007669"/>
    <property type="project" value="InterPro"/>
</dbReference>
<dbReference type="SUPFAM" id="SSF54106">
    <property type="entry name" value="LysM domain"/>
    <property type="match status" value="7"/>
</dbReference>
<dbReference type="Proteomes" id="UP000009011">
    <property type="component" value="Chromosome"/>
</dbReference>
<dbReference type="eggNOG" id="COG1388">
    <property type="taxonomic scope" value="Bacteria"/>
</dbReference>
<feature type="domain" description="LysM" evidence="3">
    <location>
        <begin position="807"/>
        <end position="850"/>
    </location>
</feature>
<name>I7A3M9_MELRP</name>
<dbReference type="PANTHER" id="PTHR33734">
    <property type="entry name" value="LYSM DOMAIN-CONTAINING GPI-ANCHORED PROTEIN 2"/>
    <property type="match status" value="1"/>
</dbReference>
<evidence type="ECO:0000259" key="2">
    <source>
        <dbReference type="PROSITE" id="PS50943"/>
    </source>
</evidence>
<organism evidence="4 5">
    <name type="scientific">Melioribacter roseus (strain DSM 23840 / JCM 17771 / VKM B-2668 / P3M-2)</name>
    <dbReference type="NCBI Taxonomy" id="1191523"/>
    <lineage>
        <taxon>Bacteria</taxon>
        <taxon>Pseudomonadati</taxon>
        <taxon>Ignavibacteriota</taxon>
        <taxon>Ignavibacteria</taxon>
        <taxon>Ignavibacteriales</taxon>
        <taxon>Melioribacteraceae</taxon>
        <taxon>Melioribacter</taxon>
    </lineage>
</organism>
<dbReference type="GO" id="GO:0000270">
    <property type="term" value="P:peptidoglycan metabolic process"/>
    <property type="evidence" value="ECO:0007669"/>
    <property type="project" value="InterPro"/>
</dbReference>
<dbReference type="KEGG" id="mro:MROS_2593"/>
<dbReference type="InterPro" id="IPR000189">
    <property type="entry name" value="Transglyc_AS"/>
</dbReference>
<dbReference type="InterPro" id="IPR023346">
    <property type="entry name" value="Lysozyme-like_dom_sf"/>
</dbReference>
<feature type="domain" description="LysM" evidence="3">
    <location>
        <begin position="542"/>
        <end position="586"/>
    </location>
</feature>